<accession>A0A2G8S2J5</accession>
<gene>
    <name evidence="2" type="ORF">GSI_09854</name>
</gene>
<evidence type="ECO:0000313" key="2">
    <source>
        <dbReference type="EMBL" id="PIL28003.1"/>
    </source>
</evidence>
<evidence type="ECO:0000256" key="1">
    <source>
        <dbReference type="SAM" id="MobiDB-lite"/>
    </source>
</evidence>
<name>A0A2G8S2J5_9APHY</name>
<organism evidence="2 3">
    <name type="scientific">Ganoderma sinense ZZ0214-1</name>
    <dbReference type="NCBI Taxonomy" id="1077348"/>
    <lineage>
        <taxon>Eukaryota</taxon>
        <taxon>Fungi</taxon>
        <taxon>Dikarya</taxon>
        <taxon>Basidiomycota</taxon>
        <taxon>Agaricomycotina</taxon>
        <taxon>Agaricomycetes</taxon>
        <taxon>Polyporales</taxon>
        <taxon>Polyporaceae</taxon>
        <taxon>Ganoderma</taxon>
    </lineage>
</organism>
<keyword evidence="3" id="KW-1185">Reference proteome</keyword>
<dbReference type="OrthoDB" id="2757774at2759"/>
<protein>
    <submittedName>
        <fullName evidence="2">Uncharacterized protein</fullName>
    </submittedName>
</protein>
<dbReference type="AlphaFoldDB" id="A0A2G8S2J5"/>
<sequence>MPASWRFDRGCLAPFATTAPEFAFAFFSRGASSPSTSIHSSSPSPHISASSSSSTSISASSSSSRCRFRFASISARSWIRLGSSPALVISDSFPTLARYPVVRSFSAISLIGALLLDRLWQHLFPALDGTLSLGDFDTGTSRCSEDAIRAANRCAQDAGPERAWNKLDRVICDAQMLYVLALRCPVRLAMIDKGSAGAVHYAAHAPSHLTLCLVYNRKDSWRTPGDAADLAQLQWDDLPLRTLLSVLRPLRNLTHLRAFIYCHRRSK</sequence>
<dbReference type="Proteomes" id="UP000230002">
    <property type="component" value="Unassembled WGS sequence"/>
</dbReference>
<proteinExistence type="predicted"/>
<comment type="caution">
    <text evidence="2">The sequence shown here is derived from an EMBL/GenBank/DDBJ whole genome shotgun (WGS) entry which is preliminary data.</text>
</comment>
<reference evidence="2 3" key="1">
    <citation type="journal article" date="2015" name="Sci. Rep.">
        <title>Chromosome-level genome map provides insights into diverse defense mechanisms in the medicinal fungus Ganoderma sinense.</title>
        <authorList>
            <person name="Zhu Y."/>
            <person name="Xu J."/>
            <person name="Sun C."/>
            <person name="Zhou S."/>
            <person name="Xu H."/>
            <person name="Nelson D.R."/>
            <person name="Qian J."/>
            <person name="Song J."/>
            <person name="Luo H."/>
            <person name="Xiang L."/>
            <person name="Li Y."/>
            <person name="Xu Z."/>
            <person name="Ji A."/>
            <person name="Wang L."/>
            <person name="Lu S."/>
            <person name="Hayward A."/>
            <person name="Sun W."/>
            <person name="Li X."/>
            <person name="Schwartz D.C."/>
            <person name="Wang Y."/>
            <person name="Chen S."/>
        </authorList>
    </citation>
    <scope>NUCLEOTIDE SEQUENCE [LARGE SCALE GENOMIC DNA]</scope>
    <source>
        <strain evidence="2 3">ZZ0214-1</strain>
    </source>
</reference>
<feature type="region of interest" description="Disordered" evidence="1">
    <location>
        <begin position="36"/>
        <end position="60"/>
    </location>
</feature>
<evidence type="ECO:0000313" key="3">
    <source>
        <dbReference type="Proteomes" id="UP000230002"/>
    </source>
</evidence>
<dbReference type="EMBL" id="AYKW01000030">
    <property type="protein sequence ID" value="PIL28003.1"/>
    <property type="molecule type" value="Genomic_DNA"/>
</dbReference>